<evidence type="ECO:0000313" key="5">
    <source>
        <dbReference type="Proteomes" id="UP000564629"/>
    </source>
</evidence>
<protein>
    <submittedName>
        <fullName evidence="3">CRISPR system Cascade subunit CasA</fullName>
    </submittedName>
    <submittedName>
        <fullName evidence="2">Type I-E CRISPR-associated protein Cse1/CasA</fullName>
    </submittedName>
</protein>
<dbReference type="Proteomes" id="UP000321723">
    <property type="component" value="Unassembled WGS sequence"/>
</dbReference>
<feature type="region of interest" description="Disordered" evidence="1">
    <location>
        <begin position="226"/>
        <end position="248"/>
    </location>
</feature>
<accession>A0A511FFQ5</accession>
<dbReference type="Pfam" id="PF09481">
    <property type="entry name" value="CRISPR_Cse1"/>
    <property type="match status" value="1"/>
</dbReference>
<evidence type="ECO:0000313" key="3">
    <source>
        <dbReference type="EMBL" id="MBB5472585.1"/>
    </source>
</evidence>
<keyword evidence="4" id="KW-1185">Reference proteome</keyword>
<organism evidence="2 4">
    <name type="scientific">Cellulomonas hominis</name>
    <dbReference type="NCBI Taxonomy" id="156981"/>
    <lineage>
        <taxon>Bacteria</taxon>
        <taxon>Bacillati</taxon>
        <taxon>Actinomycetota</taxon>
        <taxon>Actinomycetes</taxon>
        <taxon>Micrococcales</taxon>
        <taxon>Cellulomonadaceae</taxon>
        <taxon>Cellulomonas</taxon>
    </lineage>
</organism>
<name>A0A511FFQ5_9CELL</name>
<dbReference type="AlphaFoldDB" id="A0A511FFQ5"/>
<dbReference type="Gene3D" id="1.10.132.100">
    <property type="match status" value="1"/>
</dbReference>
<dbReference type="Proteomes" id="UP000564629">
    <property type="component" value="Unassembled WGS sequence"/>
</dbReference>
<dbReference type="RefSeq" id="WP_146836702.1">
    <property type="nucleotide sequence ID" value="NZ_BJVQ01000020.1"/>
</dbReference>
<evidence type="ECO:0000313" key="2">
    <source>
        <dbReference type="EMBL" id="GEL46658.1"/>
    </source>
</evidence>
<dbReference type="EMBL" id="JACHDN010000001">
    <property type="protein sequence ID" value="MBB5472585.1"/>
    <property type="molecule type" value="Genomic_DNA"/>
</dbReference>
<evidence type="ECO:0000256" key="1">
    <source>
        <dbReference type="SAM" id="MobiDB-lite"/>
    </source>
</evidence>
<sequence>MTEQAYSLLDEPWIPCLTVDGATVEVSLLDLFHRAPDLRRVVGDLPTQGFALLRLALAVLHRAVDGPADEDAWHDLWEAGGPPVSQIEAYLRGHADRFDLFHDKTPFLQVAGLHTAKGEFFGLERLIADVPAGHRFFSTRAGRGLASISPAEAARWLVHAQAYDVSGIKSHFIGDPRGKGGKVYPLGLGWAGYLGGMAVEGETLWETLLLNLVPLSLPDLVESGPADRAAWEADPPGPEPSPDVAGRPYGPVDLLTWPSRRMLLRREGDGVTGVLIGYGDPLTPQNQHLREPMTAWRRSEAQEKKLGMPLVYMPLEHDPSRALWRGLAAILPNVAPRGRDDDKPPRVTAGVVAWAGRALERPAPVTLHAVGMVYGSNNSVVDDVVDDRLTVRLDLLADGSAAAQGMVVDAVAATDAAVLALRNLASNLVRAAGGTDARLVDGARARAAEQAYGALDQPFRSWLSTLGADSDVDAARTEWHDRARRTIDGLGQALVDAAGPAAWVGREVSGRRVTAPEAHAWFHAALLAALPRPPRTQEAPHD</sequence>
<dbReference type="NCBIfam" id="TIGR02547">
    <property type="entry name" value="casA_cse1"/>
    <property type="match status" value="1"/>
</dbReference>
<dbReference type="InterPro" id="IPR013381">
    <property type="entry name" value="CRISPR-assoc_prot_Cse1"/>
</dbReference>
<comment type="caution">
    <text evidence="2">The sequence shown here is derived from an EMBL/GenBank/DDBJ whole genome shotgun (WGS) entry which is preliminary data.</text>
</comment>
<dbReference type="EMBL" id="BJVQ01000020">
    <property type="protein sequence ID" value="GEL46658.1"/>
    <property type="molecule type" value="Genomic_DNA"/>
</dbReference>
<dbReference type="CDD" id="cd09729">
    <property type="entry name" value="Cse1_I-E"/>
    <property type="match status" value="1"/>
</dbReference>
<gene>
    <name evidence="2" type="ORF">CHO01_17740</name>
    <name evidence="3" type="ORF">HNR08_001321</name>
</gene>
<proteinExistence type="predicted"/>
<evidence type="ECO:0000313" key="4">
    <source>
        <dbReference type="Proteomes" id="UP000321723"/>
    </source>
</evidence>
<dbReference type="OrthoDB" id="3187690at2"/>
<reference evidence="2 4" key="1">
    <citation type="submission" date="2019-07" db="EMBL/GenBank/DDBJ databases">
        <title>Whole genome shotgun sequence of Cellulomonas hominis NBRC 16055.</title>
        <authorList>
            <person name="Hosoyama A."/>
            <person name="Uohara A."/>
            <person name="Ohji S."/>
            <person name="Ichikawa N."/>
        </authorList>
    </citation>
    <scope>NUCLEOTIDE SEQUENCE [LARGE SCALE GENOMIC DNA]</scope>
    <source>
        <strain evidence="2 4">NBRC 16055</strain>
    </source>
</reference>
<reference evidence="3 5" key="2">
    <citation type="submission" date="2020-08" db="EMBL/GenBank/DDBJ databases">
        <title>Sequencing the genomes of 1000 actinobacteria strains.</title>
        <authorList>
            <person name="Klenk H.-P."/>
        </authorList>
    </citation>
    <scope>NUCLEOTIDE SEQUENCE [LARGE SCALE GENOMIC DNA]</scope>
    <source>
        <strain evidence="3 5">DSM 9581</strain>
    </source>
</reference>